<dbReference type="GO" id="GO:0000281">
    <property type="term" value="P:mitotic cytokinesis"/>
    <property type="evidence" value="ECO:0000315"/>
    <property type="project" value="WormBase"/>
</dbReference>
<feature type="region of interest" description="Disordered" evidence="8">
    <location>
        <begin position="599"/>
        <end position="622"/>
    </location>
</feature>
<name>G5EE37_CAEEL</name>
<feature type="compositionally biased region" description="Basic and acidic residues" evidence="8">
    <location>
        <begin position="435"/>
        <end position="482"/>
    </location>
</feature>
<feature type="compositionally biased region" description="Acidic residues" evidence="8">
    <location>
        <begin position="106"/>
        <end position="115"/>
    </location>
</feature>
<dbReference type="PANTHER" id="PTHR13142">
    <property type="entry name" value="INNER CENTROMERE PROTEIN"/>
    <property type="match status" value="1"/>
</dbReference>
<dbReference type="Proteomes" id="UP000001940">
    <property type="component" value="Chromosome I"/>
</dbReference>
<dbReference type="AlphaFoldDB" id="G5EE37"/>
<feature type="compositionally biased region" description="Acidic residues" evidence="8">
    <location>
        <begin position="532"/>
        <end position="541"/>
    </location>
</feature>
<dbReference type="PaxDb" id="6239-Y39G10AR.13.1"/>
<feature type="compositionally biased region" description="Polar residues" evidence="8">
    <location>
        <begin position="180"/>
        <end position="192"/>
    </location>
</feature>
<dbReference type="GO" id="GO:0007080">
    <property type="term" value="P:mitotic metaphase chromosome alignment"/>
    <property type="evidence" value="ECO:0000315"/>
    <property type="project" value="WormBase"/>
</dbReference>
<dbReference type="GO" id="GO:0007143">
    <property type="term" value="P:female meiotic nuclear division"/>
    <property type="evidence" value="ECO:0000315"/>
    <property type="project" value="UniProtKB"/>
</dbReference>
<evidence type="ECO:0000256" key="3">
    <source>
        <dbReference type="ARBA" id="ARBA00010042"/>
    </source>
</evidence>
<proteinExistence type="evidence at protein level"/>
<evidence type="ECO:0000313" key="12">
    <source>
        <dbReference type="Proteomes" id="UP000001940"/>
    </source>
</evidence>
<keyword evidence="5" id="KW-0159">Chromosome partition</keyword>
<keyword evidence="7" id="KW-0539">Nucleus</keyword>
<dbReference type="GO" id="GO:0090307">
    <property type="term" value="P:mitotic spindle assembly"/>
    <property type="evidence" value="ECO:0000315"/>
    <property type="project" value="UniProtKB"/>
</dbReference>
<comment type="similarity">
    <text evidence="3">Belongs to the INCENP family.</text>
</comment>
<reference evidence="10" key="2">
    <citation type="journal article" date="2000" name="Curr. Biol.">
        <title>Incenp and an aurora-like kinase form a complex essential for chromosome segregation and efficient completion of cytokinesis.</title>
        <authorList>
            <person name="Kaitna S."/>
            <person name="Mendoza M."/>
            <person name="Jantsch-Plunger V."/>
            <person name="Glotzer M."/>
        </authorList>
    </citation>
    <scope>NUCLEOTIDE SEQUENCE</scope>
</reference>
<dbReference type="GO" id="GO:0043539">
    <property type="term" value="F:protein serine/threonine kinase activator activity"/>
    <property type="evidence" value="ECO:0000314"/>
    <property type="project" value="WormBase"/>
</dbReference>
<evidence type="ECO:0000313" key="10">
    <source>
        <dbReference type="EMBL" id="AAG24400.1"/>
    </source>
</evidence>
<dbReference type="Gene3D" id="6.10.250.2990">
    <property type="match status" value="1"/>
</dbReference>
<dbReference type="GO" id="GO:0030295">
    <property type="term" value="F:protein kinase activator activity"/>
    <property type="evidence" value="ECO:0000314"/>
    <property type="project" value="WormBase"/>
</dbReference>
<reference evidence="11 12" key="1">
    <citation type="journal article" date="1998" name="Science">
        <title>Genome sequence of the nematode C. elegans: a platform for investigating biology.</title>
        <authorList>
            <consortium name="The C. elegans sequencing consortium"/>
            <person name="Sulson J.E."/>
            <person name="Waterston R."/>
        </authorList>
    </citation>
    <scope>NUCLEOTIDE SEQUENCE [LARGE SCALE GENOMIC DNA]</scope>
    <source>
        <strain evidence="11 12">Bristol N2</strain>
    </source>
</reference>
<dbReference type="EMBL" id="AF300704">
    <property type="protein sequence ID" value="AAG24400.1"/>
    <property type="molecule type" value="mRNA"/>
</dbReference>
<feature type="compositionally biased region" description="Polar residues" evidence="8">
    <location>
        <begin position="605"/>
        <end position="622"/>
    </location>
</feature>
<evidence type="ECO:0000313" key="13">
    <source>
        <dbReference type="WormBase" id="Y39G10AR.13a"/>
    </source>
</evidence>
<dbReference type="RefSeq" id="NP_490956.1">
    <property type="nucleotide sequence ID" value="NM_058555.9"/>
</dbReference>
<dbReference type="ComplexPortal" id="CPX-3461">
    <property type="entry name" value="Chromosomal passenger complex"/>
</dbReference>
<dbReference type="FunCoup" id="G5EE37">
    <property type="interactions" value="1603"/>
</dbReference>
<evidence type="ECO:0000256" key="8">
    <source>
        <dbReference type="SAM" id="MobiDB-lite"/>
    </source>
</evidence>
<feature type="compositionally biased region" description="Basic residues" evidence="8">
    <location>
        <begin position="381"/>
        <end position="394"/>
    </location>
</feature>
<evidence type="ECO:0000259" key="9">
    <source>
        <dbReference type="Pfam" id="PF03941"/>
    </source>
</evidence>
<evidence type="ECO:0000256" key="1">
    <source>
        <dbReference type="ARBA" id="ARBA00004123"/>
    </source>
</evidence>
<evidence type="ECO:0007829" key="14">
    <source>
        <dbReference type="PeptideAtlas" id="G5EE37"/>
    </source>
</evidence>
<dbReference type="GeneID" id="171788"/>
<evidence type="ECO:0000256" key="4">
    <source>
        <dbReference type="ARBA" id="ARBA00022490"/>
    </source>
</evidence>
<feature type="compositionally biased region" description="Basic and acidic residues" evidence="8">
    <location>
        <begin position="217"/>
        <end position="279"/>
    </location>
</feature>
<keyword evidence="12" id="KW-1185">Reference proteome</keyword>
<dbReference type="AGR" id="WB:WBGene00002047"/>
<keyword evidence="6" id="KW-0206">Cytoskeleton</keyword>
<feature type="region of interest" description="Disordered" evidence="8">
    <location>
        <begin position="88"/>
        <end position="402"/>
    </location>
</feature>
<dbReference type="GO" id="GO:0098813">
    <property type="term" value="P:nuclear chromosome segregation"/>
    <property type="evidence" value="ECO:0000315"/>
    <property type="project" value="UniProtKB"/>
</dbReference>
<dbReference type="GO" id="GO:0005634">
    <property type="term" value="C:nucleus"/>
    <property type="evidence" value="ECO:0000314"/>
    <property type="project" value="UniProtKB"/>
</dbReference>
<feature type="domain" description="Inner centromere protein ARK-binding" evidence="9">
    <location>
        <begin position="530"/>
        <end position="587"/>
    </location>
</feature>
<protein>
    <submittedName>
        <fullName evidence="10">Incenp-like protein ICP-1</fullName>
    </submittedName>
    <submittedName>
        <fullName evidence="11">Inner centromere protein ARK-binding domain-containing protein</fullName>
    </submittedName>
</protein>
<dbReference type="GO" id="GO:0051256">
    <property type="term" value="P:mitotic spindle midzone assembly"/>
    <property type="evidence" value="ECO:0000303"/>
    <property type="project" value="ComplexPortal"/>
</dbReference>
<dbReference type="InterPro" id="IPR005635">
    <property type="entry name" value="Inner_centromere_prot_ARK-bd"/>
</dbReference>
<dbReference type="Pfam" id="PF03941">
    <property type="entry name" value="INCENP_ARK-bind"/>
    <property type="match status" value="1"/>
</dbReference>
<sequence>MPPKKRAVSRKPAEPTIKLFSSIPKISSIFDEVSEAHDDAAAKVFADLYKRMSSITEELATPQFSAEQLLNAVLKPGRIDAEFVELISRQKAKPAQPSSSSHRGDDDMETDEVETDQAGPITPRAGSVATDGDFEEDILPVTLKRMQQMSISKKKTEGSISRNAAYSGTPRRNPPREAHNQATPRNIFSSTPGRMAGTPGRAAVVPRTPHRVIPFNDAEKDPNARMKHADELRMKELEKKREKARKDEEKRNAVMERRKEQERVRQEKLDQLKQKEERNANLAKLHNSAKSPTRARLMQDHAPNKAASRKIFPTAESTSTPGRGPAKKGKVEILIGSDGQKTAPVAQPTVELSPSRELQRNGSRQVKMEPMSCDDSTPPARQHKPKAKATKRSAHAASSSTSNVEAAAALAALQEQQRIQLEQEQYLLQLAEDERRKREQKEMKEKAEKERQLRAREEQEHFLAVQREEQAQLEKQREREEAELQATLARCAEKQARQEALRKTPPPAAYEMTPPRTYQNNSKNDYGLNDLNSDDETDQEDDPRKDVPAWAEFAVVRENVRRHAINPPFDVAQFFGSIGKPNLKEIFSDAVKVKKRGSSAVWKKSPSTLNTSSRTILQDISE</sequence>
<dbReference type="Bgee" id="WBGene00002047">
    <property type="expression patterns" value="Expressed in germ line (C elegans) and 4 other cell types or tissues"/>
</dbReference>
<evidence type="ECO:0000256" key="2">
    <source>
        <dbReference type="ARBA" id="ARBA00004186"/>
    </source>
</evidence>
<organism evidence="10">
    <name type="scientific">Caenorhabditis elegans</name>
    <dbReference type="NCBI Taxonomy" id="6239"/>
    <lineage>
        <taxon>Eukaryota</taxon>
        <taxon>Metazoa</taxon>
        <taxon>Ecdysozoa</taxon>
        <taxon>Nematoda</taxon>
        <taxon>Chromadorea</taxon>
        <taxon>Rhabditida</taxon>
        <taxon>Rhabditina</taxon>
        <taxon>Rhabditomorpha</taxon>
        <taxon>Rhabditoidea</taxon>
        <taxon>Rhabditidae</taxon>
        <taxon>Peloderinae</taxon>
        <taxon>Caenorhabditis</taxon>
    </lineage>
</organism>
<feature type="region of interest" description="Disordered" evidence="8">
    <location>
        <begin position="435"/>
        <end position="546"/>
    </location>
</feature>
<dbReference type="OMA" id="SPMSNPK"/>
<keyword evidence="14" id="KW-1267">Proteomics identification</keyword>
<dbReference type="GO" id="GO:0007079">
    <property type="term" value="P:mitotic chromosome movement towards spindle pole"/>
    <property type="evidence" value="ECO:0000315"/>
    <property type="project" value="WormBase"/>
</dbReference>
<evidence type="ECO:0000313" key="11">
    <source>
        <dbReference type="EMBL" id="CCD69912.1"/>
    </source>
</evidence>
<dbReference type="eggNOG" id="KOG4456">
    <property type="taxonomic scope" value="Eukaryota"/>
</dbReference>
<dbReference type="GO" id="GO:0090267">
    <property type="term" value="P:positive regulation of mitotic cell cycle spindle assembly checkpoint"/>
    <property type="evidence" value="ECO:0000303"/>
    <property type="project" value="ComplexPortal"/>
</dbReference>
<dbReference type="PeptideAtlas" id="G5EE37"/>
<reference evidence="11" key="3">
    <citation type="submission" date="2003-03" db="EMBL/GenBank/DDBJ databases">
        <authorList>
            <person name="Sulson J.E."/>
            <person name="Waterston R."/>
        </authorList>
    </citation>
    <scope>NUCLEOTIDE SEQUENCE</scope>
    <source>
        <strain evidence="11">Bristol N2</strain>
    </source>
</reference>
<dbReference type="CTD" id="171788"/>
<accession>G5EE37</accession>
<dbReference type="GO" id="GO:0005694">
    <property type="term" value="C:chromosome"/>
    <property type="evidence" value="ECO:0000314"/>
    <property type="project" value="UniProtKB"/>
</dbReference>
<dbReference type="GO" id="GO:0015630">
    <property type="term" value="C:microtubule cytoskeleton"/>
    <property type="evidence" value="ECO:0000314"/>
    <property type="project" value="ComplexPortal"/>
</dbReference>
<reference evidence="11" key="4">
    <citation type="submission" date="2024-10" db="EMBL/GenBank/DDBJ databases">
        <authorList>
            <consortium name="WormBase Consortium"/>
            <person name="WormBase"/>
        </authorList>
    </citation>
    <scope>NUCLEOTIDE SEQUENCE</scope>
    <source>
        <strain evidence="11">Bristol N2</strain>
    </source>
</reference>
<dbReference type="GO" id="GO:0032133">
    <property type="term" value="C:chromosome passenger complex"/>
    <property type="evidence" value="ECO:0000353"/>
    <property type="project" value="ComplexPortal"/>
</dbReference>
<dbReference type="SMR" id="G5EE37"/>
<keyword evidence="4" id="KW-0963">Cytoplasm</keyword>
<evidence type="ECO:0000256" key="7">
    <source>
        <dbReference type="ARBA" id="ARBA00023242"/>
    </source>
</evidence>
<dbReference type="WormBase" id="Y39G10AR.13a">
    <property type="protein sequence ID" value="CE26991"/>
    <property type="gene ID" value="WBGene00002047"/>
    <property type="gene designation" value="icp-1"/>
</dbReference>
<dbReference type="GO" id="GO:0000278">
    <property type="term" value="P:mitotic cell cycle"/>
    <property type="evidence" value="ECO:0000315"/>
    <property type="project" value="UniProtKB"/>
</dbReference>
<dbReference type="PANTHER" id="PTHR13142:SF1">
    <property type="entry name" value="INNER CENTROMERE PROTEIN"/>
    <property type="match status" value="1"/>
</dbReference>
<dbReference type="GO" id="GO:1901970">
    <property type="term" value="P:positive regulation of mitotic sister chromatid separation"/>
    <property type="evidence" value="ECO:0000303"/>
    <property type="project" value="ComplexPortal"/>
</dbReference>
<dbReference type="IntAct" id="G5EE37">
    <property type="interactions" value="1"/>
</dbReference>
<evidence type="ECO:0000256" key="6">
    <source>
        <dbReference type="ARBA" id="ARBA00023212"/>
    </source>
</evidence>
<dbReference type="GO" id="GO:0000776">
    <property type="term" value="C:kinetochore"/>
    <property type="evidence" value="ECO:0000314"/>
    <property type="project" value="WormBase"/>
</dbReference>
<gene>
    <name evidence="11 13" type="primary">icp-1</name>
    <name evidence="11" type="ORF">CELE_Y39G10AR.13</name>
    <name evidence="13" type="ORF">Y39G10AR.13</name>
</gene>
<feature type="compositionally biased region" description="Basic and acidic residues" evidence="8">
    <location>
        <begin position="491"/>
        <end position="502"/>
    </location>
</feature>
<dbReference type="EMBL" id="BX284601">
    <property type="protein sequence ID" value="CCD69912.1"/>
    <property type="molecule type" value="Genomic_DNA"/>
</dbReference>
<comment type="subcellular location">
    <subcellularLocation>
        <location evidence="2">Cytoplasm</location>
        <location evidence="2">Cytoskeleton</location>
        <location evidence="2">Spindle</location>
    </subcellularLocation>
    <subcellularLocation>
        <location evidence="1">Nucleus</location>
    </subcellularLocation>
</comment>
<dbReference type="STRING" id="6239.Y39G10AR.13a.2"/>
<evidence type="ECO:0000256" key="5">
    <source>
        <dbReference type="ARBA" id="ARBA00022829"/>
    </source>
</evidence>
<dbReference type="GO" id="GO:0005819">
    <property type="term" value="C:spindle"/>
    <property type="evidence" value="ECO:0007669"/>
    <property type="project" value="UniProtKB-SubCell"/>
</dbReference>
<dbReference type="OrthoDB" id="6123at2759"/>
<dbReference type="ExpressionAtlas" id="G5EE37">
    <property type="expression patterns" value="baseline and differential"/>
</dbReference>